<dbReference type="Proteomes" id="UP001589568">
    <property type="component" value="Unassembled WGS sequence"/>
</dbReference>
<dbReference type="EMBL" id="JBHMCF010000003">
    <property type="protein sequence ID" value="MFB9468853.1"/>
    <property type="molecule type" value="Genomic_DNA"/>
</dbReference>
<evidence type="ECO:0008006" key="3">
    <source>
        <dbReference type="Google" id="ProtNLM"/>
    </source>
</evidence>
<evidence type="ECO:0000313" key="1">
    <source>
        <dbReference type="EMBL" id="MFB9468853.1"/>
    </source>
</evidence>
<accession>A0ABV5NEZ3</accession>
<dbReference type="RefSeq" id="WP_345396138.1">
    <property type="nucleotide sequence ID" value="NZ_BAAAXS010000001.1"/>
</dbReference>
<name>A0ABV5NEZ3_9ACTN</name>
<evidence type="ECO:0000313" key="2">
    <source>
        <dbReference type="Proteomes" id="UP001589568"/>
    </source>
</evidence>
<comment type="caution">
    <text evidence="1">The sequence shown here is derived from an EMBL/GenBank/DDBJ whole genome shotgun (WGS) entry which is preliminary data.</text>
</comment>
<reference evidence="1 2" key="1">
    <citation type="submission" date="2024-09" db="EMBL/GenBank/DDBJ databases">
        <authorList>
            <person name="Sun Q."/>
            <person name="Mori K."/>
        </authorList>
    </citation>
    <scope>NUCLEOTIDE SEQUENCE [LARGE SCALE GENOMIC DNA]</scope>
    <source>
        <strain evidence="1 2">JCM 3324</strain>
    </source>
</reference>
<gene>
    <name evidence="1" type="ORF">ACFFR3_05010</name>
</gene>
<keyword evidence="2" id="KW-1185">Reference proteome</keyword>
<protein>
    <recommendedName>
        <fullName evidence="3">Nucleotidyltransferase domain-containing protein</fullName>
    </recommendedName>
</protein>
<proteinExistence type="predicted"/>
<organism evidence="1 2">
    <name type="scientific">Nonomuraea salmonea</name>
    <dbReference type="NCBI Taxonomy" id="46181"/>
    <lineage>
        <taxon>Bacteria</taxon>
        <taxon>Bacillati</taxon>
        <taxon>Actinomycetota</taxon>
        <taxon>Actinomycetes</taxon>
        <taxon>Streptosporangiales</taxon>
        <taxon>Streptosporangiaceae</taxon>
        <taxon>Nonomuraea</taxon>
    </lineage>
</organism>
<sequence length="241" mass="26056">MTEFERFLDQVLADPEVLGLVLSGSHAREGTATSHSDHDLYAVVTPAASLPPRRDALLDVVVMTLDAFRAHALPGSGTEWNRYAFAYSQVLKDTPDGIVASLATAKGRLAAEEAGVVAHEALGAFLNSAYRCLKNTRDGNVMGTLLDGAEAVPAYLTYVFALHGRVRPYNKYLEWELRRHPLGPPLWAADTLLPLLAAALTLEAGDAVRTLLNDLEPHARAAGHGEVYDSWGADLAFLRGR</sequence>